<proteinExistence type="predicted"/>
<evidence type="ECO:0000313" key="2">
    <source>
        <dbReference type="Proteomes" id="UP000560658"/>
    </source>
</evidence>
<gene>
    <name evidence="1" type="ORF">GGR06_003126</name>
</gene>
<organism evidence="1 2">
    <name type="scientific">Bacteroides reticulotermitis</name>
    <dbReference type="NCBI Taxonomy" id="1133319"/>
    <lineage>
        <taxon>Bacteria</taxon>
        <taxon>Pseudomonadati</taxon>
        <taxon>Bacteroidota</taxon>
        <taxon>Bacteroidia</taxon>
        <taxon>Bacteroidales</taxon>
        <taxon>Bacteroidaceae</taxon>
        <taxon>Bacteroides</taxon>
    </lineage>
</organism>
<accession>A0A840D765</accession>
<sequence length="61" mass="7039">MRKEMYQIIKEAVEALPNPGLFLFRSWTVNVDDGEGNIITVNFVKIANVWHFTTLNDEGQK</sequence>
<reference evidence="1" key="1">
    <citation type="submission" date="2020-08" db="EMBL/GenBank/DDBJ databases">
        <title>Genomic Encyclopedia of Type Strains, Phase IV (KMG-IV): sequencing the most valuable type-strain genomes for metagenomic binning, comparative biology and taxonomic classification.</title>
        <authorList>
            <person name="Goeker M."/>
        </authorList>
    </citation>
    <scope>NUCLEOTIDE SEQUENCE [LARGE SCALE GENOMIC DNA]</scope>
    <source>
        <strain evidence="1">DSM 105720</strain>
    </source>
</reference>
<dbReference type="EMBL" id="JACIER010000014">
    <property type="protein sequence ID" value="MBB4045314.1"/>
    <property type="molecule type" value="Genomic_DNA"/>
</dbReference>
<name>A0A840D765_9BACE</name>
<protein>
    <submittedName>
        <fullName evidence="1">Uncharacterized protein</fullName>
    </submittedName>
</protein>
<evidence type="ECO:0000313" key="1">
    <source>
        <dbReference type="EMBL" id="MBB4045314.1"/>
    </source>
</evidence>
<comment type="caution">
    <text evidence="1">The sequence shown here is derived from an EMBL/GenBank/DDBJ whole genome shotgun (WGS) entry which is preliminary data.</text>
</comment>
<dbReference type="Proteomes" id="UP000560658">
    <property type="component" value="Unassembled WGS sequence"/>
</dbReference>
<dbReference type="AlphaFoldDB" id="A0A840D765"/>
<keyword evidence="2" id="KW-1185">Reference proteome</keyword>
<dbReference type="RefSeq" id="WP_148298356.1">
    <property type="nucleotide sequence ID" value="NZ_JACIER010000014.1"/>
</dbReference>